<dbReference type="RefSeq" id="WP_198577111.1">
    <property type="nucleotide sequence ID" value="NZ_JADWOX010000011.1"/>
</dbReference>
<proteinExistence type="predicted"/>
<dbReference type="Proteomes" id="UP000639859">
    <property type="component" value="Unassembled WGS sequence"/>
</dbReference>
<evidence type="ECO:0000313" key="2">
    <source>
        <dbReference type="Proteomes" id="UP000639859"/>
    </source>
</evidence>
<keyword evidence="2" id="KW-1185">Reference proteome</keyword>
<dbReference type="EMBL" id="JADWOX010000011">
    <property type="protein sequence ID" value="MBI1685207.1"/>
    <property type="molecule type" value="Genomic_DNA"/>
</dbReference>
<gene>
    <name evidence="1" type="ORF">I4Q42_16170</name>
</gene>
<name>A0ABS0T2X7_9CAUL</name>
<comment type="caution">
    <text evidence="1">The sequence shown here is derived from an EMBL/GenBank/DDBJ whole genome shotgun (WGS) entry which is preliminary data.</text>
</comment>
<protein>
    <submittedName>
        <fullName evidence="1">Uncharacterized protein</fullName>
    </submittedName>
</protein>
<accession>A0ABS0T2X7</accession>
<sequence>MSDHYQAYWRDMVRDGVQALGFFVQKSVGPPQLMADLADVELEDSWKRRAAYAALAVHKEAVLETAGPLALTRAALLAALEKRPAMDELSAYQEALIEAVWQAVKADPAPRIEALGYAED</sequence>
<organism evidence="1 2">
    <name type="scientific">Caulobacter hibisci</name>
    <dbReference type="NCBI Taxonomy" id="2035993"/>
    <lineage>
        <taxon>Bacteria</taxon>
        <taxon>Pseudomonadati</taxon>
        <taxon>Pseudomonadota</taxon>
        <taxon>Alphaproteobacteria</taxon>
        <taxon>Caulobacterales</taxon>
        <taxon>Caulobacteraceae</taxon>
        <taxon>Caulobacter</taxon>
    </lineage>
</organism>
<evidence type="ECO:0000313" key="1">
    <source>
        <dbReference type="EMBL" id="MBI1685207.1"/>
    </source>
</evidence>
<reference evidence="1 2" key="1">
    <citation type="submission" date="2020-11" db="EMBL/GenBank/DDBJ databases">
        <title>genome sequence of strain KACC 18849.</title>
        <authorList>
            <person name="Gao J."/>
            <person name="Zhang X."/>
        </authorList>
    </citation>
    <scope>NUCLEOTIDE SEQUENCE [LARGE SCALE GENOMIC DNA]</scope>
    <source>
        <strain evidence="1 2">KACC 18849</strain>
    </source>
</reference>